<dbReference type="PROSITE" id="PS50011">
    <property type="entry name" value="PROTEIN_KINASE_DOM"/>
    <property type="match status" value="1"/>
</dbReference>
<evidence type="ECO:0000256" key="1">
    <source>
        <dbReference type="SAM" id="MobiDB-lite"/>
    </source>
</evidence>
<name>A0A915L998_ROMCU</name>
<feature type="domain" description="Protein kinase" evidence="2">
    <location>
        <begin position="1"/>
        <end position="219"/>
    </location>
</feature>
<dbReference type="Gene3D" id="1.10.510.10">
    <property type="entry name" value="Transferase(Phosphotransferase) domain 1"/>
    <property type="match status" value="1"/>
</dbReference>
<evidence type="ECO:0000313" key="4">
    <source>
        <dbReference type="WBParaSite" id="nRc.2.0.1.t47407-RA"/>
    </source>
</evidence>
<proteinExistence type="predicted"/>
<reference evidence="4" key="1">
    <citation type="submission" date="2022-11" db="UniProtKB">
        <authorList>
            <consortium name="WormBaseParasite"/>
        </authorList>
    </citation>
    <scope>IDENTIFICATION</scope>
</reference>
<protein>
    <submittedName>
        <fullName evidence="4">Protein kinase domain-containing protein</fullName>
    </submittedName>
</protein>
<dbReference type="Proteomes" id="UP000887565">
    <property type="component" value="Unplaced"/>
</dbReference>
<dbReference type="InterPro" id="IPR011009">
    <property type="entry name" value="Kinase-like_dom_sf"/>
</dbReference>
<dbReference type="WBParaSite" id="nRc.2.0.1.t47407-RA">
    <property type="protein sequence ID" value="nRc.2.0.1.t47407-RA"/>
    <property type="gene ID" value="nRc.2.0.1.g47407"/>
</dbReference>
<dbReference type="Pfam" id="PF07714">
    <property type="entry name" value="PK_Tyr_Ser-Thr"/>
    <property type="match status" value="1"/>
</dbReference>
<dbReference type="GO" id="GO:0004714">
    <property type="term" value="F:transmembrane receptor protein tyrosine kinase activity"/>
    <property type="evidence" value="ECO:0007669"/>
    <property type="project" value="TreeGrafter"/>
</dbReference>
<feature type="region of interest" description="Disordered" evidence="1">
    <location>
        <begin position="230"/>
        <end position="309"/>
    </location>
</feature>
<keyword evidence="3" id="KW-1185">Reference proteome</keyword>
<feature type="compositionally biased region" description="Polar residues" evidence="1">
    <location>
        <begin position="253"/>
        <end position="274"/>
    </location>
</feature>
<dbReference type="OMA" id="GSERCYQ"/>
<sequence length="309" mass="34294">MMKCMHHMNVIKFYGVITPTQSSSKQLKVLIEYVNQGSLLRLLRKGKVMLRGKYKICLESAQGLAYLHLHGIIHRDIAARNILIQMTAEGVMTVKVSDFGLSRSDETGRGYELKTARRLPLKWMAPECFEKKLWTKSSDVWSFGIMAWEVFENGLEPFSDPQSPHAPAALSKYICSGNINPRPYEVSDSMWNLMKMCWTIEYSQRINILEVEQRLRAIIEEQMTRVALTGVAQTPEASSMSTTSRSSSTVSSDNQSQITGAAPTPLTTIINQTPTVPPTKGRKSASMSAAPANSQTTPSVGKIQASTSD</sequence>
<dbReference type="SMART" id="SM00219">
    <property type="entry name" value="TyrKc"/>
    <property type="match status" value="1"/>
</dbReference>
<dbReference type="AlphaFoldDB" id="A0A915L998"/>
<evidence type="ECO:0000259" key="2">
    <source>
        <dbReference type="PROSITE" id="PS50011"/>
    </source>
</evidence>
<dbReference type="InterPro" id="IPR020635">
    <property type="entry name" value="Tyr_kinase_cat_dom"/>
</dbReference>
<dbReference type="GO" id="GO:0043235">
    <property type="term" value="C:receptor complex"/>
    <property type="evidence" value="ECO:0007669"/>
    <property type="project" value="TreeGrafter"/>
</dbReference>
<dbReference type="SUPFAM" id="SSF56112">
    <property type="entry name" value="Protein kinase-like (PK-like)"/>
    <property type="match status" value="1"/>
</dbReference>
<dbReference type="InterPro" id="IPR001245">
    <property type="entry name" value="Ser-Thr/Tyr_kinase_cat_dom"/>
</dbReference>
<dbReference type="InterPro" id="IPR008266">
    <property type="entry name" value="Tyr_kinase_AS"/>
</dbReference>
<organism evidence="3 4">
    <name type="scientific">Romanomermis culicivorax</name>
    <name type="common">Nematode worm</name>
    <dbReference type="NCBI Taxonomy" id="13658"/>
    <lineage>
        <taxon>Eukaryota</taxon>
        <taxon>Metazoa</taxon>
        <taxon>Ecdysozoa</taxon>
        <taxon>Nematoda</taxon>
        <taxon>Enoplea</taxon>
        <taxon>Dorylaimia</taxon>
        <taxon>Mermithida</taxon>
        <taxon>Mermithoidea</taxon>
        <taxon>Mermithidae</taxon>
        <taxon>Romanomermis</taxon>
    </lineage>
</organism>
<dbReference type="PANTHER" id="PTHR24416:SF600">
    <property type="entry name" value="PDGF- AND VEGF-RECEPTOR RELATED, ISOFORM J"/>
    <property type="match status" value="1"/>
</dbReference>
<feature type="compositionally biased region" description="Polar residues" evidence="1">
    <location>
        <begin position="285"/>
        <end position="309"/>
    </location>
</feature>
<dbReference type="PRINTS" id="PR00109">
    <property type="entry name" value="TYRKINASE"/>
</dbReference>
<dbReference type="PANTHER" id="PTHR24416">
    <property type="entry name" value="TYROSINE-PROTEIN KINASE RECEPTOR"/>
    <property type="match status" value="1"/>
</dbReference>
<dbReference type="PROSITE" id="PS00109">
    <property type="entry name" value="PROTEIN_KINASE_TYR"/>
    <property type="match status" value="1"/>
</dbReference>
<evidence type="ECO:0000313" key="3">
    <source>
        <dbReference type="Proteomes" id="UP000887565"/>
    </source>
</evidence>
<dbReference type="InterPro" id="IPR000719">
    <property type="entry name" value="Prot_kinase_dom"/>
</dbReference>
<feature type="compositionally biased region" description="Low complexity" evidence="1">
    <location>
        <begin position="238"/>
        <end position="252"/>
    </location>
</feature>
<dbReference type="GO" id="GO:0005886">
    <property type="term" value="C:plasma membrane"/>
    <property type="evidence" value="ECO:0007669"/>
    <property type="project" value="TreeGrafter"/>
</dbReference>
<dbReference type="GO" id="GO:0005524">
    <property type="term" value="F:ATP binding"/>
    <property type="evidence" value="ECO:0007669"/>
    <property type="project" value="InterPro"/>
</dbReference>
<accession>A0A915L998</accession>
<dbReference type="GO" id="GO:0007169">
    <property type="term" value="P:cell surface receptor protein tyrosine kinase signaling pathway"/>
    <property type="evidence" value="ECO:0007669"/>
    <property type="project" value="TreeGrafter"/>
</dbReference>
<dbReference type="InterPro" id="IPR050122">
    <property type="entry name" value="RTK"/>
</dbReference>